<gene>
    <name evidence="2" type="ORF">L3X38_031777</name>
</gene>
<dbReference type="AlphaFoldDB" id="A0AAD4YV90"/>
<proteinExistence type="predicted"/>
<accession>A0AAD4YV90</accession>
<protein>
    <submittedName>
        <fullName evidence="2">Uncharacterized protein</fullName>
    </submittedName>
</protein>
<organism evidence="2 3">
    <name type="scientific">Prunus dulcis</name>
    <name type="common">Almond</name>
    <name type="synonym">Amygdalus dulcis</name>
    <dbReference type="NCBI Taxonomy" id="3755"/>
    <lineage>
        <taxon>Eukaryota</taxon>
        <taxon>Viridiplantae</taxon>
        <taxon>Streptophyta</taxon>
        <taxon>Embryophyta</taxon>
        <taxon>Tracheophyta</taxon>
        <taxon>Spermatophyta</taxon>
        <taxon>Magnoliopsida</taxon>
        <taxon>eudicotyledons</taxon>
        <taxon>Gunneridae</taxon>
        <taxon>Pentapetalae</taxon>
        <taxon>rosids</taxon>
        <taxon>fabids</taxon>
        <taxon>Rosales</taxon>
        <taxon>Rosaceae</taxon>
        <taxon>Amygdaloideae</taxon>
        <taxon>Amygdaleae</taxon>
        <taxon>Prunus</taxon>
    </lineage>
</organism>
<keyword evidence="3" id="KW-1185">Reference proteome</keyword>
<evidence type="ECO:0000256" key="1">
    <source>
        <dbReference type="SAM" id="MobiDB-lite"/>
    </source>
</evidence>
<evidence type="ECO:0000313" key="2">
    <source>
        <dbReference type="EMBL" id="KAI5322705.1"/>
    </source>
</evidence>
<reference evidence="2 3" key="1">
    <citation type="journal article" date="2022" name="G3 (Bethesda)">
        <title>Whole-genome sequence and methylome profiling of the almond [Prunus dulcis (Mill.) D.A. Webb] cultivar 'Nonpareil'.</title>
        <authorList>
            <person name="D'Amico-Willman K.M."/>
            <person name="Ouma W.Z."/>
            <person name="Meulia T."/>
            <person name="Sideli G.M."/>
            <person name="Gradziel T.M."/>
            <person name="Fresnedo-Ramirez J."/>
        </authorList>
    </citation>
    <scope>NUCLEOTIDE SEQUENCE [LARGE SCALE GENOMIC DNA]</scope>
    <source>
        <strain evidence="2">Clone GOH B32 T37-40</strain>
    </source>
</reference>
<dbReference type="EMBL" id="JAJFAZ020000006">
    <property type="protein sequence ID" value="KAI5322705.1"/>
    <property type="molecule type" value="Genomic_DNA"/>
</dbReference>
<sequence length="213" mass="23494">MGPKADNIVLRRSRSLNVTHFPLTSSNLFFRQSNMTVLDASACLLPCGYLEVDRCYLILYFIKKAVICLPMKGGPLSSRCSTRMEHLNWVSSADPRLASASACAFSAQGTCWMVKIANFLIDNSFAKSKPAINASYFASLVEAGKPSMIACSNRFSEEYRMLAPGSSPMIAELTAELNTARYTNKYLSRTGFESRGGEVRSQEESVEGRYSTC</sequence>
<feature type="region of interest" description="Disordered" evidence="1">
    <location>
        <begin position="193"/>
        <end position="213"/>
    </location>
</feature>
<comment type="caution">
    <text evidence="2">The sequence shown here is derived from an EMBL/GenBank/DDBJ whole genome shotgun (WGS) entry which is preliminary data.</text>
</comment>
<feature type="compositionally biased region" description="Basic and acidic residues" evidence="1">
    <location>
        <begin position="195"/>
        <end position="207"/>
    </location>
</feature>
<name>A0AAD4YV90_PRUDU</name>
<dbReference type="Proteomes" id="UP001054821">
    <property type="component" value="Chromosome 6"/>
</dbReference>
<evidence type="ECO:0000313" key="3">
    <source>
        <dbReference type="Proteomes" id="UP001054821"/>
    </source>
</evidence>